<organism evidence="1">
    <name type="scientific">marine sediment metagenome</name>
    <dbReference type="NCBI Taxonomy" id="412755"/>
    <lineage>
        <taxon>unclassified sequences</taxon>
        <taxon>metagenomes</taxon>
        <taxon>ecological metagenomes</taxon>
    </lineage>
</organism>
<proteinExistence type="predicted"/>
<dbReference type="EMBL" id="LAZR01006524">
    <property type="protein sequence ID" value="KKM91500.1"/>
    <property type="molecule type" value="Genomic_DNA"/>
</dbReference>
<reference evidence="1" key="1">
    <citation type="journal article" date="2015" name="Nature">
        <title>Complex archaea that bridge the gap between prokaryotes and eukaryotes.</title>
        <authorList>
            <person name="Spang A."/>
            <person name="Saw J.H."/>
            <person name="Jorgensen S.L."/>
            <person name="Zaremba-Niedzwiedzka K."/>
            <person name="Martijn J."/>
            <person name="Lind A.E."/>
            <person name="van Eijk R."/>
            <person name="Schleper C."/>
            <person name="Guy L."/>
            <person name="Ettema T.J."/>
        </authorList>
    </citation>
    <scope>NUCLEOTIDE SEQUENCE</scope>
</reference>
<accession>A0A0F9NRM2</accession>
<evidence type="ECO:0000313" key="1">
    <source>
        <dbReference type="EMBL" id="KKM91500.1"/>
    </source>
</evidence>
<gene>
    <name evidence="1" type="ORF">LCGC14_1227940</name>
</gene>
<sequence length="155" mass="18427">MNRLKNILKSILGNINDMNQKETDYNLEVLIRKGYKNGKYDARGMRYVKLDKCEMEYCDNDAELIWFYEDDCYQQCHACGMFICKKCVIMVSEREYRESFKDSISYIDYEENDDIKENEMNLEGEYLGGGHYNHGRITCTNCFDSVYTARKKKIK</sequence>
<dbReference type="AlphaFoldDB" id="A0A0F9NRM2"/>
<protein>
    <submittedName>
        <fullName evidence="1">Uncharacterized protein</fullName>
    </submittedName>
</protein>
<name>A0A0F9NRM2_9ZZZZ</name>
<comment type="caution">
    <text evidence="1">The sequence shown here is derived from an EMBL/GenBank/DDBJ whole genome shotgun (WGS) entry which is preliminary data.</text>
</comment>